<feature type="region of interest" description="Disordered" evidence="1">
    <location>
        <begin position="434"/>
        <end position="453"/>
    </location>
</feature>
<dbReference type="InterPro" id="IPR014002">
    <property type="entry name" value="Agenet_dom_plant"/>
</dbReference>
<feature type="domain" description="Agenet" evidence="2">
    <location>
        <begin position="276"/>
        <end position="337"/>
    </location>
</feature>
<evidence type="ECO:0000259" key="2">
    <source>
        <dbReference type="SMART" id="SM00743"/>
    </source>
</evidence>
<feature type="compositionally biased region" description="Polar residues" evidence="1">
    <location>
        <begin position="600"/>
        <end position="611"/>
    </location>
</feature>
<dbReference type="SMART" id="SM00743">
    <property type="entry name" value="Agenet"/>
    <property type="match status" value="2"/>
</dbReference>
<feature type="region of interest" description="Disordered" evidence="1">
    <location>
        <begin position="458"/>
        <end position="487"/>
    </location>
</feature>
<dbReference type="InterPro" id="IPR055274">
    <property type="entry name" value="SWO1"/>
</dbReference>
<feature type="region of interest" description="Disordered" evidence="1">
    <location>
        <begin position="213"/>
        <end position="236"/>
    </location>
</feature>
<dbReference type="PANTHER" id="PTHR48429">
    <property type="entry name" value="AGENET DOMAIN-CONTAINING PROTEIN"/>
    <property type="match status" value="1"/>
</dbReference>
<evidence type="ECO:0000256" key="1">
    <source>
        <dbReference type="SAM" id="MobiDB-lite"/>
    </source>
</evidence>
<dbReference type="EMBL" id="KF184856">
    <property type="protein sequence ID" value="AGT16053.1"/>
    <property type="molecule type" value="Genomic_DNA"/>
</dbReference>
<sequence>MEAVKHKEGLWSHLSTISRDKLPPEVEEKLTSVAAAAEAAVSVAKAAAEAAKMASEAALQAKMMAEEALSSSISVMPMHHEAGQINVISSPRTLSSSTPASSLKIKNKSHAPGSIISVAREAARKRVEEASAAAKRAENLDAILKAAELTAEAVFRAGTIIRMGEPLPFTLRELLEAGPNGYWKSASVRNKSGSGNDNPVTETLEVDAPVNLNKSGRKRGRKPKYDQALLGSEPSSSCKELQPYGIHSGHGVVEDVPVTVSLDGNNVIAPINIIWNGIEKGSSVEVLSDKGGFGVAWFSAKVIDINANNAFVNYDNHNGTGPREEWVPLRQEGDKPPQIRLAHPATLSKFKTRKRRRETAGSCLWVIGDHVDAWVNNSCWREGVISQNYETDETKYVVHFSVGGGGESLVVDAWSLRPSRVWKDGQWIEWSRARERKSKSNKGDSPLEKRQRTDLLQTGGNLSVVGEAGGSSKDNNTNNAKKPEELKPLSLSQGEIVFNIGKSVVENKSDALAFRRPGLQKEGSKVVYGVPKHGKKKKFMEVSKHYDAGQSDKISEGNASNRFAKHLMPQLPRPRENTSKVDAIRGRRVGETRSRLPKPTKSQSVGGSSDSLPMHVPNCVFQRSFGFVGRSTSTSNNEKPTSEKNNPALGVGLRTEVPSVSELETASTVPSSKPNVSTTTRAKRKYVPTVSNTNRGILKTSEKTSSDSGEPRMTTSDSTEPRRSNRRIQPTSRLLEGLQSSLIISKVPGEKVPRSNFKSASSRANPARRLLQSSEIADRAAAVAPIELLAGPRSVAMGLQLYVLAQQGQLRLQVPAGKASCDSHGHRDQESCGSVVRVAARSQRRLLLPDPVLHELFLLKTHRPSRWDRIAGK</sequence>
<organism evidence="3">
    <name type="scientific">Saccharum hybrid cultivar R570</name>
    <dbReference type="NCBI Taxonomy" id="131158"/>
    <lineage>
        <taxon>Eukaryota</taxon>
        <taxon>Viridiplantae</taxon>
        <taxon>Streptophyta</taxon>
        <taxon>Embryophyta</taxon>
        <taxon>Tracheophyta</taxon>
        <taxon>Spermatophyta</taxon>
        <taxon>Magnoliopsida</taxon>
        <taxon>Liliopsida</taxon>
        <taxon>Poales</taxon>
        <taxon>Poaceae</taxon>
        <taxon>PACMAD clade</taxon>
        <taxon>Panicoideae</taxon>
        <taxon>Andropogonodae</taxon>
        <taxon>Andropogoneae</taxon>
        <taxon>Saccharinae</taxon>
        <taxon>Saccharum</taxon>
        <taxon>Saccharum officinarum species complex</taxon>
    </lineage>
</organism>
<feature type="compositionally biased region" description="Basic and acidic residues" evidence="1">
    <location>
        <begin position="441"/>
        <end position="453"/>
    </location>
</feature>
<feature type="region of interest" description="Disordered" evidence="1">
    <location>
        <begin position="587"/>
        <end position="613"/>
    </location>
</feature>
<dbReference type="PANTHER" id="PTHR48429:SF1">
    <property type="entry name" value="AGENET DOMAIN-CONTAINING PROTEIN"/>
    <property type="match status" value="1"/>
</dbReference>
<proteinExistence type="predicted"/>
<feature type="domain" description="Agenet" evidence="2">
    <location>
        <begin position="365"/>
        <end position="424"/>
    </location>
</feature>
<dbReference type="AlphaFoldDB" id="A0A059PZ54"/>
<dbReference type="InterPro" id="IPR008395">
    <property type="entry name" value="Agenet-like_dom"/>
</dbReference>
<protein>
    <recommendedName>
        <fullName evidence="2">Agenet domain-containing protein</fullName>
    </recommendedName>
</protein>
<feature type="compositionally biased region" description="Polar residues" evidence="1">
    <location>
        <begin position="662"/>
        <end position="680"/>
    </location>
</feature>
<accession>A0A059PZ54</accession>
<reference evidence="3" key="1">
    <citation type="submission" date="2013-05" db="EMBL/GenBank/DDBJ databases">
        <title>Building the sugarcane genome for biotechnology and identifying evolutionary trends.</title>
        <authorList>
            <person name="De Setta N."/>
            <person name="Monteiro-Vitorello C.B."/>
            <person name="Metcalfe C.J."/>
            <person name="Cruz G.M.Q."/>
            <person name="Del Bem L.E."/>
            <person name="Vicentini R."/>
            <person name="Nogueira F.T.S."/>
            <person name="Campos R.A."/>
            <person name="Nunes S.L."/>
            <person name="Turrini P.C.G."/>
            <person name="Vieira A.P."/>
            <person name="Cruz E.A.O."/>
            <person name="Correa T.C.S."/>
            <person name="Hotta C.T."/>
            <person name="de Mello-Varani A."/>
            <person name="Vautrin S."/>
            <person name="Trindade A.S."/>
            <person name="Vilela M.M."/>
            <person name="Horta C.L."/>
            <person name="Sato P.M."/>
            <person name="de Andrade R.F."/>
            <person name="Nishiyama M.Y."/>
            <person name="Cardoso-Silva C.B."/>
            <person name="Scortecci K.C."/>
            <person name="Garcia A.A.F."/>
            <person name="Carneiro M.S."/>
            <person name="Kim C."/>
            <person name="Paterson A.H."/>
            <person name="Berges H."/>
            <person name="D'Hont A."/>
            <person name="de-Souza A.P."/>
            <person name="Souza G.M."/>
            <person name="Vincentz M."/>
            <person name="Kitajima J.P."/>
            <person name="Van Sluys M.-A."/>
        </authorList>
    </citation>
    <scope>NUCLEOTIDE SEQUENCE</scope>
</reference>
<gene>
    <name evidence="3" type="ORF">SHCRBa_102_M12_R_320</name>
</gene>
<evidence type="ECO:0000313" key="3">
    <source>
        <dbReference type="EMBL" id="AGT16053.1"/>
    </source>
</evidence>
<name>A0A059PZ54_9POAL</name>
<feature type="region of interest" description="Disordered" evidence="1">
    <location>
        <begin position="630"/>
        <end position="733"/>
    </location>
</feature>
<dbReference type="Pfam" id="PF05641">
    <property type="entry name" value="Agenet"/>
    <property type="match status" value="1"/>
</dbReference>
<feature type="compositionally biased region" description="Polar residues" evidence="1">
    <location>
        <begin position="630"/>
        <end position="645"/>
    </location>
</feature>